<keyword evidence="2 6" id="KW-0812">Transmembrane</keyword>
<dbReference type="Gene3D" id="1.20.1070.10">
    <property type="entry name" value="Rhodopsin 7-helix transmembrane proteins"/>
    <property type="match status" value="1"/>
</dbReference>
<dbReference type="InterPro" id="IPR022343">
    <property type="entry name" value="GCR1-cAMP_receptor"/>
</dbReference>
<dbReference type="GO" id="GO:0004930">
    <property type="term" value="F:G protein-coupled receptor activity"/>
    <property type="evidence" value="ECO:0007669"/>
    <property type="project" value="TreeGrafter"/>
</dbReference>
<dbReference type="GO" id="GO:0005886">
    <property type="term" value="C:plasma membrane"/>
    <property type="evidence" value="ECO:0007669"/>
    <property type="project" value="TreeGrafter"/>
</dbReference>
<feature type="region of interest" description="Disordered" evidence="5">
    <location>
        <begin position="317"/>
        <end position="347"/>
    </location>
</feature>
<keyword evidence="4 6" id="KW-0472">Membrane</keyword>
<feature type="transmembrane region" description="Helical" evidence="6">
    <location>
        <begin position="20"/>
        <end position="38"/>
    </location>
</feature>
<evidence type="ECO:0000313" key="7">
    <source>
        <dbReference type="EMBL" id="KAK7745203.1"/>
    </source>
</evidence>
<dbReference type="PANTHER" id="PTHR23112">
    <property type="entry name" value="G PROTEIN-COUPLED RECEPTOR 157-RELATED"/>
    <property type="match status" value="1"/>
</dbReference>
<reference evidence="7 8" key="1">
    <citation type="submission" date="2024-02" db="EMBL/GenBank/DDBJ databases">
        <title>De novo assembly and annotation of 12 fungi associated with fruit tree decline syndrome in Ontario, Canada.</title>
        <authorList>
            <person name="Sulman M."/>
            <person name="Ellouze W."/>
            <person name="Ilyukhin E."/>
        </authorList>
    </citation>
    <scope>NUCLEOTIDE SEQUENCE [LARGE SCALE GENOMIC DNA]</scope>
    <source>
        <strain evidence="7 8">M11/M66-122</strain>
    </source>
</reference>
<dbReference type="PRINTS" id="PR02001">
    <property type="entry name" value="GCR1CAMPR"/>
</dbReference>
<name>A0AAN9YHL6_9PEZI</name>
<dbReference type="Proteomes" id="UP001320420">
    <property type="component" value="Unassembled WGS sequence"/>
</dbReference>
<comment type="subcellular location">
    <subcellularLocation>
        <location evidence="1">Membrane</location>
        <topology evidence="1">Multi-pass membrane protein</topology>
    </subcellularLocation>
</comment>
<evidence type="ECO:0000256" key="1">
    <source>
        <dbReference type="ARBA" id="ARBA00004141"/>
    </source>
</evidence>
<dbReference type="PANTHER" id="PTHR23112:SF22">
    <property type="entry name" value="G-PROTEIN COUPLED RECEPTOR"/>
    <property type="match status" value="1"/>
</dbReference>
<feature type="transmembrane region" description="Helical" evidence="6">
    <location>
        <begin position="216"/>
        <end position="237"/>
    </location>
</feature>
<dbReference type="SUPFAM" id="SSF81321">
    <property type="entry name" value="Family A G protein-coupled receptor-like"/>
    <property type="match status" value="1"/>
</dbReference>
<feature type="transmembrane region" description="Helical" evidence="6">
    <location>
        <begin position="83"/>
        <end position="101"/>
    </location>
</feature>
<protein>
    <recommendedName>
        <fullName evidence="9">G-protein coupled receptors family 2 profile 2 domain-containing protein</fullName>
    </recommendedName>
</protein>
<keyword evidence="3 6" id="KW-1133">Transmembrane helix</keyword>
<accession>A0AAN9YHL6</accession>
<evidence type="ECO:0000256" key="2">
    <source>
        <dbReference type="ARBA" id="ARBA00022692"/>
    </source>
</evidence>
<evidence type="ECO:0000313" key="8">
    <source>
        <dbReference type="Proteomes" id="UP001320420"/>
    </source>
</evidence>
<dbReference type="AlphaFoldDB" id="A0AAN9YHL6"/>
<dbReference type="EMBL" id="JAKJXP020000110">
    <property type="protein sequence ID" value="KAK7745203.1"/>
    <property type="molecule type" value="Genomic_DNA"/>
</dbReference>
<evidence type="ECO:0008006" key="9">
    <source>
        <dbReference type="Google" id="ProtNLM"/>
    </source>
</evidence>
<evidence type="ECO:0000256" key="6">
    <source>
        <dbReference type="SAM" id="Phobius"/>
    </source>
</evidence>
<feature type="transmembrane region" description="Helical" evidence="6">
    <location>
        <begin position="50"/>
        <end position="71"/>
    </location>
</feature>
<evidence type="ECO:0000256" key="3">
    <source>
        <dbReference type="ARBA" id="ARBA00022989"/>
    </source>
</evidence>
<gene>
    <name evidence="7" type="ORF">SLS62_009832</name>
</gene>
<sequence length="347" mass="38747">MSSAEVEPDHFDIISTIERVGSSLSLLGCLFIIFTFSYSEAFRKPINRLVFYASFGNLMTVVGTLLARTHIAYGDSFGCQFQAFLIQMVAIVITFFIYIRAGGDIYKKRKQLRNFNSSHDRRATTIDNPFALKTTEVTVTSEVTKEPLPTERLSSRGVSAGLRAAEDLNAPYAVMISSDPTVRVKTEDAPRPVTRGGGDEQKVQKSKANLDINKAVWSYTKCSLLFFTALLVTWIPSSANRVYSVIYPAQISWPLEYLSAVVLPLQGFWNTVIYVSTSWSAVRLLFEGNRGRAITPGFITDFQRGRRSNRSRKYFGSESVTELADPRDTNSSWGGSIDAPRRGHQNV</sequence>
<keyword evidence="8" id="KW-1185">Reference proteome</keyword>
<organism evidence="7 8">
    <name type="scientific">Diatrype stigma</name>
    <dbReference type="NCBI Taxonomy" id="117547"/>
    <lineage>
        <taxon>Eukaryota</taxon>
        <taxon>Fungi</taxon>
        <taxon>Dikarya</taxon>
        <taxon>Ascomycota</taxon>
        <taxon>Pezizomycotina</taxon>
        <taxon>Sordariomycetes</taxon>
        <taxon>Xylariomycetidae</taxon>
        <taxon>Xylariales</taxon>
        <taxon>Diatrypaceae</taxon>
        <taxon>Diatrype</taxon>
    </lineage>
</organism>
<comment type="caution">
    <text evidence="7">The sequence shown here is derived from an EMBL/GenBank/DDBJ whole genome shotgun (WGS) entry which is preliminary data.</text>
</comment>
<proteinExistence type="predicted"/>
<evidence type="ECO:0000256" key="5">
    <source>
        <dbReference type="SAM" id="MobiDB-lite"/>
    </source>
</evidence>
<feature type="transmembrane region" description="Helical" evidence="6">
    <location>
        <begin position="257"/>
        <end position="282"/>
    </location>
</feature>
<dbReference type="GO" id="GO:0007189">
    <property type="term" value="P:adenylate cyclase-activating G protein-coupled receptor signaling pathway"/>
    <property type="evidence" value="ECO:0007669"/>
    <property type="project" value="TreeGrafter"/>
</dbReference>
<evidence type="ECO:0000256" key="4">
    <source>
        <dbReference type="ARBA" id="ARBA00023136"/>
    </source>
</evidence>